<evidence type="ECO:0000313" key="11">
    <source>
        <dbReference type="Proteomes" id="UP000721415"/>
    </source>
</evidence>
<dbReference type="Pfam" id="PF00005">
    <property type="entry name" value="ABC_tran"/>
    <property type="match status" value="1"/>
</dbReference>
<evidence type="ECO:0000256" key="6">
    <source>
        <dbReference type="ARBA" id="ARBA00023136"/>
    </source>
</evidence>
<reference evidence="10 11" key="1">
    <citation type="submission" date="2020-07" db="EMBL/GenBank/DDBJ databases">
        <title>Facklamia lactis sp. nov., isolated from raw milk.</title>
        <authorList>
            <person name="Doll E.V."/>
            <person name="Huptas C."/>
            <person name="Staib L."/>
            <person name="Wenning M."/>
            <person name="Scherer S."/>
        </authorList>
    </citation>
    <scope>NUCLEOTIDE SEQUENCE [LARGE SCALE GENOMIC DNA]</scope>
    <source>
        <strain evidence="10 11">DSM 111018</strain>
    </source>
</reference>
<evidence type="ECO:0000259" key="9">
    <source>
        <dbReference type="PROSITE" id="PS50929"/>
    </source>
</evidence>
<dbReference type="PROSITE" id="PS50929">
    <property type="entry name" value="ABC_TM1F"/>
    <property type="match status" value="1"/>
</dbReference>
<dbReference type="InterPro" id="IPR011527">
    <property type="entry name" value="ABC1_TM_dom"/>
</dbReference>
<dbReference type="SUPFAM" id="SSF52540">
    <property type="entry name" value="P-loop containing nucleoside triphosphate hydrolases"/>
    <property type="match status" value="1"/>
</dbReference>
<dbReference type="InterPro" id="IPR039421">
    <property type="entry name" value="Type_1_exporter"/>
</dbReference>
<comment type="subcellular location">
    <subcellularLocation>
        <location evidence="1">Cell membrane</location>
        <topology evidence="1">Multi-pass membrane protein</topology>
    </subcellularLocation>
</comment>
<evidence type="ECO:0000256" key="2">
    <source>
        <dbReference type="ARBA" id="ARBA00022692"/>
    </source>
</evidence>
<feature type="domain" description="ABC transmembrane type-1" evidence="9">
    <location>
        <begin position="20"/>
        <end position="312"/>
    </location>
</feature>
<dbReference type="SUPFAM" id="SSF90123">
    <property type="entry name" value="ABC transporter transmembrane region"/>
    <property type="match status" value="1"/>
</dbReference>
<dbReference type="PROSITE" id="PS50893">
    <property type="entry name" value="ABC_TRANSPORTER_2"/>
    <property type="match status" value="1"/>
</dbReference>
<dbReference type="Pfam" id="PF00664">
    <property type="entry name" value="ABC_membrane"/>
    <property type="match status" value="1"/>
</dbReference>
<feature type="domain" description="ABC transporter" evidence="8">
    <location>
        <begin position="343"/>
        <end position="577"/>
    </location>
</feature>
<evidence type="ECO:0000256" key="3">
    <source>
        <dbReference type="ARBA" id="ARBA00022741"/>
    </source>
</evidence>
<evidence type="ECO:0000256" key="4">
    <source>
        <dbReference type="ARBA" id="ARBA00022840"/>
    </source>
</evidence>
<gene>
    <name evidence="10" type="ORF">HZY91_01415</name>
</gene>
<evidence type="ECO:0000313" key="10">
    <source>
        <dbReference type="EMBL" id="MBG9985550.1"/>
    </source>
</evidence>
<keyword evidence="3" id="KW-0547">Nucleotide-binding</keyword>
<dbReference type="InterPro" id="IPR003439">
    <property type="entry name" value="ABC_transporter-like_ATP-bd"/>
</dbReference>
<protein>
    <submittedName>
        <fullName evidence="10">ABC transporter ATP-binding protein</fullName>
    </submittedName>
</protein>
<dbReference type="Gene3D" id="3.40.50.300">
    <property type="entry name" value="P-loop containing nucleotide triphosphate hydrolases"/>
    <property type="match status" value="1"/>
</dbReference>
<feature type="transmembrane region" description="Helical" evidence="7">
    <location>
        <begin position="145"/>
        <end position="162"/>
    </location>
</feature>
<evidence type="ECO:0000256" key="7">
    <source>
        <dbReference type="SAM" id="Phobius"/>
    </source>
</evidence>
<feature type="transmembrane region" description="Helical" evidence="7">
    <location>
        <begin position="250"/>
        <end position="271"/>
    </location>
</feature>
<dbReference type="InterPro" id="IPR027417">
    <property type="entry name" value="P-loop_NTPase"/>
</dbReference>
<evidence type="ECO:0000256" key="5">
    <source>
        <dbReference type="ARBA" id="ARBA00022989"/>
    </source>
</evidence>
<accession>A0ABS0LN13</accession>
<keyword evidence="6 7" id="KW-0472">Membrane</keyword>
<dbReference type="InterPro" id="IPR017871">
    <property type="entry name" value="ABC_transporter-like_CS"/>
</dbReference>
<comment type="caution">
    <text evidence="10">The sequence shown here is derived from an EMBL/GenBank/DDBJ whole genome shotgun (WGS) entry which is preliminary data.</text>
</comment>
<dbReference type="PROSITE" id="PS00211">
    <property type="entry name" value="ABC_TRANSPORTER_1"/>
    <property type="match status" value="1"/>
</dbReference>
<proteinExistence type="predicted"/>
<keyword evidence="2 7" id="KW-0812">Transmembrane</keyword>
<keyword evidence="5 7" id="KW-1133">Transmembrane helix</keyword>
<evidence type="ECO:0000259" key="8">
    <source>
        <dbReference type="PROSITE" id="PS50893"/>
    </source>
</evidence>
<name>A0ABS0LN13_9LACT</name>
<dbReference type="PANTHER" id="PTHR43394:SF1">
    <property type="entry name" value="ATP-BINDING CASSETTE SUB-FAMILY B MEMBER 10, MITOCHONDRIAL"/>
    <property type="match status" value="1"/>
</dbReference>
<dbReference type="GO" id="GO:0005524">
    <property type="term" value="F:ATP binding"/>
    <property type="evidence" value="ECO:0007669"/>
    <property type="project" value="UniProtKB-KW"/>
</dbReference>
<keyword evidence="4 10" id="KW-0067">ATP-binding</keyword>
<dbReference type="CDD" id="cd03254">
    <property type="entry name" value="ABCC_Glucan_exporter_like"/>
    <property type="match status" value="1"/>
</dbReference>
<dbReference type="InterPro" id="IPR003593">
    <property type="entry name" value="AAA+_ATPase"/>
</dbReference>
<keyword evidence="11" id="KW-1185">Reference proteome</keyword>
<dbReference type="InterPro" id="IPR036640">
    <property type="entry name" value="ABC1_TM_sf"/>
</dbReference>
<evidence type="ECO:0000256" key="1">
    <source>
        <dbReference type="ARBA" id="ARBA00004651"/>
    </source>
</evidence>
<dbReference type="PANTHER" id="PTHR43394">
    <property type="entry name" value="ATP-DEPENDENT PERMEASE MDL1, MITOCHONDRIAL"/>
    <property type="match status" value="1"/>
</dbReference>
<sequence length="582" mass="65645">MMKTFKRLLSYLKFAKGRFLLGVLSLVLSASLSVFAPIVGKQLIDYVANQVAHEQWVDQQKLIYFFVLYIVIILLSAIFSYVAYIIMSTVANDLSKMIRDQAHEHMQVLPVSYFDDKPAGKISARIVNDTEVLRQSFYQNFCNQMLINLMIVIGIYIALIAVNYKIGLTFLLLIPIFVVWQLVYMRRITPVNTRWRETVSELNSQIAEAIQGVTIVQAFGREEMLDKEFEMTNEEWYQTRRQAQRLDAGLTWSLSEFLKNLGILLVLAYLGSQYTGGVLGISVGTLYVLINYISRLFDPITQIVRLMTMLQQSLVAGSRVFELIDFPAEEDVEAEMRMTQGAVEFKDVSFAYQGDQKVLQNINLKVEPGQTIGLVGHTGSGKSSIINLLFRFYDPQEGQIVIDGQNIQEYSRESVRADMGIVLQEPYLFSGTIASNISMNDPSITEEQIKKAIKLVGADPLIDKLAKGIHEVVVEKGQSLSSGERQLVSFARTLAADPKILILDEATSHIDTETEAIIQRAMQVLQEGRTTFMIAHRLSTIQHADCIILLEKGRIVEQGSHEELMALDGQYAEMYQLQATVS</sequence>
<organism evidence="10 11">
    <name type="scientific">Facklamia lactis</name>
    <dbReference type="NCBI Taxonomy" id="2749967"/>
    <lineage>
        <taxon>Bacteria</taxon>
        <taxon>Bacillati</taxon>
        <taxon>Bacillota</taxon>
        <taxon>Bacilli</taxon>
        <taxon>Lactobacillales</taxon>
        <taxon>Aerococcaceae</taxon>
        <taxon>Facklamia</taxon>
    </lineage>
</organism>
<dbReference type="SMART" id="SM00382">
    <property type="entry name" value="AAA"/>
    <property type="match status" value="1"/>
</dbReference>
<dbReference type="CDD" id="cd18544">
    <property type="entry name" value="ABC_6TM_TmrA_like"/>
    <property type="match status" value="1"/>
</dbReference>
<dbReference type="Proteomes" id="UP000721415">
    <property type="component" value="Unassembled WGS sequence"/>
</dbReference>
<dbReference type="Gene3D" id="1.20.1560.10">
    <property type="entry name" value="ABC transporter type 1, transmembrane domain"/>
    <property type="match status" value="1"/>
</dbReference>
<feature type="transmembrane region" description="Helical" evidence="7">
    <location>
        <begin position="277"/>
        <end position="297"/>
    </location>
</feature>
<dbReference type="EMBL" id="JACBXQ010000001">
    <property type="protein sequence ID" value="MBG9985550.1"/>
    <property type="molecule type" value="Genomic_DNA"/>
</dbReference>
<feature type="transmembrane region" description="Helical" evidence="7">
    <location>
        <begin position="62"/>
        <end position="87"/>
    </location>
</feature>
<feature type="transmembrane region" description="Helical" evidence="7">
    <location>
        <begin position="168"/>
        <end position="185"/>
    </location>
</feature>